<dbReference type="AlphaFoldDB" id="A0AAJ5W637"/>
<keyword evidence="1" id="KW-0328">Glycosyltransferase</keyword>
<gene>
    <name evidence="4" type="ORF">P0Y49_15825</name>
</gene>
<evidence type="ECO:0000256" key="1">
    <source>
        <dbReference type="ARBA" id="ARBA00022676"/>
    </source>
</evidence>
<accession>A0AAJ5W637</accession>
<sequence>MVRVTKEGVVLRRTDLDFENESVLNPAVIREGDSVYLFYRAVRKGNYSSIGFCKLDGPLTVKERYDKPFLVPEFEYESHGMEDPRIVKIDDLYYLTYVAYNGVSALGALATSTDLKKFDKQGLIVPEIKINEFIDIVQPLDKVTNKYFTMNTGDGILMNKDVVFFPRRINNQLYFMHRIKPEIQLVSVNSLQELTKTFWENYFKHFDENIMLTPRYSQELSYIGAGCPPIETKEGWLLIYHGVQGVAGKYTYSVRVALLDLDDPTKEIARLPYQLFKPENDYELSGVVNKVCFPTGTALFDDTLYIYYGAADQQIGCASLSLSSLLEELLTTKI</sequence>
<protein>
    <recommendedName>
        <fullName evidence="6">Pesticidal protein Cry7Aa</fullName>
    </recommendedName>
</protein>
<dbReference type="InterPro" id="IPR023296">
    <property type="entry name" value="Glyco_hydro_beta-prop_sf"/>
</dbReference>
<evidence type="ECO:0000313" key="4">
    <source>
        <dbReference type="EMBL" id="WEK18260.1"/>
    </source>
</evidence>
<dbReference type="InterPro" id="IPR007184">
    <property type="entry name" value="Mannoside_phosphorylase"/>
</dbReference>
<dbReference type="Gene3D" id="2.115.10.20">
    <property type="entry name" value="Glycosyl hydrolase domain, family 43"/>
    <property type="match status" value="1"/>
</dbReference>
<dbReference type="PANTHER" id="PTHR34106:SF5">
    <property type="entry name" value="GLYCOSIDASE"/>
    <property type="match status" value="1"/>
</dbReference>
<dbReference type="GO" id="GO:0016757">
    <property type="term" value="F:glycosyltransferase activity"/>
    <property type="evidence" value="ECO:0007669"/>
    <property type="project" value="UniProtKB-KW"/>
</dbReference>
<evidence type="ECO:0000256" key="2">
    <source>
        <dbReference type="ARBA" id="ARBA00022679"/>
    </source>
</evidence>
<evidence type="ECO:0000313" key="5">
    <source>
        <dbReference type="Proteomes" id="UP001214530"/>
    </source>
</evidence>
<evidence type="ECO:0008006" key="6">
    <source>
        <dbReference type="Google" id="ProtNLM"/>
    </source>
</evidence>
<name>A0AAJ5W637_9SPHI</name>
<dbReference type="PANTHER" id="PTHR34106">
    <property type="entry name" value="GLYCOSIDASE"/>
    <property type="match status" value="1"/>
</dbReference>
<comment type="similarity">
    <text evidence="3">Belongs to the glycosyl hydrolase 130 family.</text>
</comment>
<proteinExistence type="inferred from homology"/>
<dbReference type="PIRSF" id="PIRSF016202">
    <property type="entry name" value="PH1107"/>
    <property type="match status" value="1"/>
</dbReference>
<dbReference type="CDD" id="cd18614">
    <property type="entry name" value="GH130"/>
    <property type="match status" value="1"/>
</dbReference>
<dbReference type="Pfam" id="PF04041">
    <property type="entry name" value="Glyco_hydro_130"/>
    <property type="match status" value="1"/>
</dbReference>
<reference evidence="4" key="1">
    <citation type="submission" date="2023-03" db="EMBL/GenBank/DDBJ databases">
        <title>Andean soil-derived lignocellulolytic bacterial consortium as a source of novel taxa and putative plastic-active enzymes.</title>
        <authorList>
            <person name="Diaz-Garcia L."/>
            <person name="Chuvochina M."/>
            <person name="Feuerriegel G."/>
            <person name="Bunk B."/>
            <person name="Sproer C."/>
            <person name="Streit W.R."/>
            <person name="Rodriguez L.M."/>
            <person name="Overmann J."/>
            <person name="Jimenez D.J."/>
        </authorList>
    </citation>
    <scope>NUCLEOTIDE SEQUENCE</scope>
    <source>
        <strain evidence="4">MAG 3858</strain>
    </source>
</reference>
<dbReference type="Proteomes" id="UP001214530">
    <property type="component" value="Chromosome"/>
</dbReference>
<organism evidence="4 5">
    <name type="scientific">Candidatus Pedobacter colombiensis</name>
    <dbReference type="NCBI Taxonomy" id="3121371"/>
    <lineage>
        <taxon>Bacteria</taxon>
        <taxon>Pseudomonadati</taxon>
        <taxon>Bacteroidota</taxon>
        <taxon>Sphingobacteriia</taxon>
        <taxon>Sphingobacteriales</taxon>
        <taxon>Sphingobacteriaceae</taxon>
        <taxon>Pedobacter</taxon>
    </lineage>
</organism>
<dbReference type="SUPFAM" id="SSF75005">
    <property type="entry name" value="Arabinanase/levansucrase/invertase"/>
    <property type="match status" value="1"/>
</dbReference>
<dbReference type="EMBL" id="CP119313">
    <property type="protein sequence ID" value="WEK18260.1"/>
    <property type="molecule type" value="Genomic_DNA"/>
</dbReference>
<keyword evidence="2" id="KW-0808">Transferase</keyword>
<evidence type="ECO:0000256" key="3">
    <source>
        <dbReference type="ARBA" id="ARBA00024356"/>
    </source>
</evidence>